<dbReference type="OrthoDB" id="9774125at2"/>
<dbReference type="InterPro" id="IPR017853">
    <property type="entry name" value="GH"/>
</dbReference>
<dbReference type="InterPro" id="IPR025275">
    <property type="entry name" value="DUF4015"/>
</dbReference>
<feature type="compositionally biased region" description="Polar residues" evidence="1">
    <location>
        <begin position="41"/>
        <end position="60"/>
    </location>
</feature>
<dbReference type="PATRIC" id="fig|398512.5.peg.3777"/>
<feature type="signal peptide" evidence="2">
    <location>
        <begin position="1"/>
        <end position="21"/>
    </location>
</feature>
<evidence type="ECO:0000313" key="5">
    <source>
        <dbReference type="Proteomes" id="UP000036923"/>
    </source>
</evidence>
<dbReference type="Gene3D" id="3.20.20.80">
    <property type="entry name" value="Glycosidases"/>
    <property type="match status" value="1"/>
</dbReference>
<dbReference type="Proteomes" id="UP000036923">
    <property type="component" value="Unassembled WGS sequence"/>
</dbReference>
<dbReference type="EMBL" id="LGTC01000001">
    <property type="protein sequence ID" value="KNY28329.1"/>
    <property type="molecule type" value="Genomic_DNA"/>
</dbReference>
<dbReference type="PROSITE" id="PS51257">
    <property type="entry name" value="PROKAR_LIPOPROTEIN"/>
    <property type="match status" value="1"/>
</dbReference>
<dbReference type="GO" id="GO:0016787">
    <property type="term" value="F:hydrolase activity"/>
    <property type="evidence" value="ECO:0007669"/>
    <property type="project" value="UniProtKB-KW"/>
</dbReference>
<accession>A0A0L6JRC1</accession>
<keyword evidence="2" id="KW-0732">Signal</keyword>
<name>A0A0L6JRC1_9FIRM</name>
<dbReference type="eggNOG" id="COG1306">
    <property type="taxonomic scope" value="Bacteria"/>
</dbReference>
<dbReference type="SUPFAM" id="SSF51445">
    <property type="entry name" value="(Trans)glycosidases"/>
    <property type="match status" value="1"/>
</dbReference>
<evidence type="ECO:0000256" key="2">
    <source>
        <dbReference type="SAM" id="SignalP"/>
    </source>
</evidence>
<dbReference type="AlphaFoldDB" id="A0A0L6JRC1"/>
<keyword evidence="4" id="KW-0378">Hydrolase</keyword>
<feature type="domain" description="DUF4015" evidence="3">
    <location>
        <begin position="75"/>
        <end position="391"/>
    </location>
</feature>
<evidence type="ECO:0000256" key="1">
    <source>
        <dbReference type="SAM" id="MobiDB-lite"/>
    </source>
</evidence>
<evidence type="ECO:0000259" key="3">
    <source>
        <dbReference type="Pfam" id="PF13200"/>
    </source>
</evidence>
<dbReference type="Pfam" id="PF13200">
    <property type="entry name" value="DUF4015"/>
    <property type="match status" value="1"/>
</dbReference>
<feature type="region of interest" description="Disordered" evidence="1">
    <location>
        <begin position="32"/>
        <end position="68"/>
    </location>
</feature>
<keyword evidence="5" id="KW-1185">Reference proteome</keyword>
<feature type="chain" id="PRO_5039345146" evidence="2">
    <location>
        <begin position="22"/>
        <end position="399"/>
    </location>
</feature>
<comment type="caution">
    <text evidence="4">The sequence shown here is derived from an EMBL/GenBank/DDBJ whole genome shotgun (WGS) entry which is preliminary data.</text>
</comment>
<dbReference type="RefSeq" id="WP_050753588.1">
    <property type="nucleotide sequence ID" value="NZ_JQKC01000007.1"/>
</dbReference>
<reference evidence="5" key="1">
    <citation type="submission" date="2015-07" db="EMBL/GenBank/DDBJ databases">
        <title>Near-Complete Genome Sequence of the Cellulolytic Bacterium Bacteroides (Pseudobacteroides) cellulosolvens ATCC 35603.</title>
        <authorList>
            <person name="Dassa B."/>
            <person name="Utturkar S.M."/>
            <person name="Klingeman D.M."/>
            <person name="Hurt R.A."/>
            <person name="Keller M."/>
            <person name="Xu J."/>
            <person name="Reddy Y.H.K."/>
            <person name="Borovok I."/>
            <person name="Grinberg I.R."/>
            <person name="Lamed R."/>
            <person name="Zhivin O."/>
            <person name="Bayer E.A."/>
            <person name="Brown S.D."/>
        </authorList>
    </citation>
    <scope>NUCLEOTIDE SEQUENCE [LARGE SCALE GENOMIC DNA]</scope>
    <source>
        <strain evidence="5">DSM 2933</strain>
    </source>
</reference>
<sequence precursor="true">MRNNFRSKMLCLIIACTMASASLIGCSSKLAENPETGSGDKPTSTASNVSTPVPQPSESELPQAKPSPEPVKAKALFLSSWPLSIKSNVDHFIEVAKTTEINAYVIDIKDDTGYVSYPSDVPIVKQYGTYQQRFKIEEIVKKFKENGIYVIGRIVCFKDPVISKKKPEWAVRNKSGGFLIHNGMTWVNAYNKEAWKYNVDIAKEALSKGVDEIQFDYVRFPDGNKSNMVFPGAGDKKLYEGINEFLAFARSEMPDAALSADVFGIICESPNDTEKIGQYLEYIGKDVDYISPMVYPSHYYLGQTINKIMFPKPDLDPYNVVYNTLKKAKDRIAAVPDYRAKMRPYLQDFTASWIGSGNYMKYGAEEVRQQIKAVYDAGYEEWILWNSNVKYSEAALEKE</sequence>
<gene>
    <name evidence="4" type="ORF">Bccel_3603</name>
</gene>
<protein>
    <submittedName>
        <fullName evidence="4">Putative glycosyl hydrolase domain DUF4015</fullName>
    </submittedName>
</protein>
<organism evidence="4 5">
    <name type="scientific">Pseudobacteroides cellulosolvens ATCC 35603 = DSM 2933</name>
    <dbReference type="NCBI Taxonomy" id="398512"/>
    <lineage>
        <taxon>Bacteria</taxon>
        <taxon>Bacillati</taxon>
        <taxon>Bacillota</taxon>
        <taxon>Clostridia</taxon>
        <taxon>Eubacteriales</taxon>
        <taxon>Oscillospiraceae</taxon>
        <taxon>Pseudobacteroides</taxon>
    </lineage>
</organism>
<proteinExistence type="predicted"/>
<evidence type="ECO:0000313" key="4">
    <source>
        <dbReference type="EMBL" id="KNY28329.1"/>
    </source>
</evidence>
<dbReference type="STRING" id="398512.Bccel_3603"/>